<evidence type="ECO:0000313" key="2">
    <source>
        <dbReference type="Proteomes" id="UP000076603"/>
    </source>
</evidence>
<dbReference type="EMBL" id="LWAE01000008">
    <property type="protein sequence ID" value="KZL89644.1"/>
    <property type="molecule type" value="Genomic_DNA"/>
</dbReference>
<dbReference type="STRING" id="1121326.CLMAG_51440"/>
<dbReference type="Proteomes" id="UP000076603">
    <property type="component" value="Unassembled WGS sequence"/>
</dbReference>
<protein>
    <recommendedName>
        <fullName evidence="3">Transcriptional regulator</fullName>
    </recommendedName>
</protein>
<dbReference type="InterPro" id="IPR043128">
    <property type="entry name" value="Rev_trsase/Diguanyl_cyclase"/>
</dbReference>
<evidence type="ECO:0000313" key="1">
    <source>
        <dbReference type="EMBL" id="KZL89644.1"/>
    </source>
</evidence>
<proteinExistence type="predicted"/>
<evidence type="ECO:0008006" key="3">
    <source>
        <dbReference type="Google" id="ProtNLM"/>
    </source>
</evidence>
<reference evidence="1 2" key="1">
    <citation type="submission" date="2016-04" db="EMBL/GenBank/DDBJ databases">
        <title>Genome sequence of Clostridium magnum DSM 2767.</title>
        <authorList>
            <person name="Poehlein A."/>
            <person name="Uhlig R."/>
            <person name="Fischer R."/>
            <person name="Bahl H."/>
            <person name="Daniel R."/>
        </authorList>
    </citation>
    <scope>NUCLEOTIDE SEQUENCE [LARGE SCALE GENOMIC DNA]</scope>
    <source>
        <strain evidence="1 2">DSM 2767</strain>
    </source>
</reference>
<keyword evidence="2" id="KW-1185">Reference proteome</keyword>
<dbReference type="RefSeq" id="WP_242873128.1">
    <property type="nucleotide sequence ID" value="NZ_FQXL01000007.1"/>
</dbReference>
<gene>
    <name evidence="1" type="ORF">CLMAG_51440</name>
</gene>
<name>A0A162RAY9_9CLOT</name>
<organism evidence="1 2">
    <name type="scientific">Clostridium magnum DSM 2767</name>
    <dbReference type="NCBI Taxonomy" id="1121326"/>
    <lineage>
        <taxon>Bacteria</taxon>
        <taxon>Bacillati</taxon>
        <taxon>Bacillota</taxon>
        <taxon>Clostridia</taxon>
        <taxon>Eubacteriales</taxon>
        <taxon>Clostridiaceae</taxon>
        <taxon>Clostridium</taxon>
    </lineage>
</organism>
<dbReference type="AlphaFoldDB" id="A0A162RAY9"/>
<dbReference type="Gene3D" id="3.30.70.270">
    <property type="match status" value="1"/>
</dbReference>
<dbReference type="PATRIC" id="fig|1121326.3.peg.5200"/>
<accession>A0A162RAY9</accession>
<comment type="caution">
    <text evidence="1">The sequence shown here is derived from an EMBL/GenBank/DDBJ whole genome shotgun (WGS) entry which is preliminary data.</text>
</comment>
<sequence>MYKIGMIGVMGPRQSVERILGVAKEMKTSFEFIPYIYESPSEIKKLILENNDKVNAWLFSGPVVYLFAKDALKSDKNLFYIPATESGLFKAMLDFIYDQKGILNSFSIDLPKDMYPLDDTLKQLDSPPENIYVKYIDPQTKSEELVEFHMNLWKEEKTEGGISCLPSISEELKRLGVPASWLTTSCLETRQAIKIVVENLMTSYFKGTQIGVEMIEVENFDKIINKMKSTYYLQRLELRLKDTILRLCEKIDGSLSERGNGRYVIISTRGAIEKEISTLKKTIHQLSTEADSSVAVGIGYGETVLSAEVNAHNAMQQSKEKAERDIVIIQENGLIIEHAENEEELTYFPRTSDLGLIEKLKAANISIKTYKKIYALNQKMGWNQFTTKDIATHLQMTERNSRRIISELCKIGLALWIGEEDFSARGRPSKLYRLT</sequence>